<evidence type="ECO:0000313" key="3">
    <source>
        <dbReference type="Proteomes" id="UP000265663"/>
    </source>
</evidence>
<feature type="region of interest" description="Disordered" evidence="1">
    <location>
        <begin position="86"/>
        <end position="125"/>
    </location>
</feature>
<dbReference type="EMBL" id="KE747811">
    <property type="protein sequence ID" value="RMZ67744.1"/>
    <property type="molecule type" value="Genomic_DNA"/>
</dbReference>
<gene>
    <name evidence="2" type="ORF">GMOD_00010122</name>
</gene>
<dbReference type="Proteomes" id="UP000265663">
    <property type="component" value="Unassembled WGS sequence"/>
</dbReference>
<feature type="compositionally biased region" description="Basic and acidic residues" evidence="1">
    <location>
        <begin position="91"/>
        <end position="114"/>
    </location>
</feature>
<name>A0A3M7M000_9PLEO</name>
<reference evidence="2 3" key="1">
    <citation type="journal article" date="2014" name="PLoS ONE">
        <title>De novo Genome Assembly of the Fungal Plant Pathogen Pyrenophora semeniperda.</title>
        <authorList>
            <person name="Soliai M.M."/>
            <person name="Meyer S.E."/>
            <person name="Udall J.A."/>
            <person name="Elzinga D.E."/>
            <person name="Hermansen R.A."/>
            <person name="Bodily P.M."/>
            <person name="Hart A.A."/>
            <person name="Coleman C.E."/>
        </authorList>
    </citation>
    <scope>NUCLEOTIDE SEQUENCE [LARGE SCALE GENOMIC DNA]</scope>
    <source>
        <strain evidence="2 3">CCB06</strain>
        <tissue evidence="2">Mycelium</tissue>
    </source>
</reference>
<accession>A0A3M7M000</accession>
<proteinExistence type="predicted"/>
<evidence type="ECO:0000256" key="1">
    <source>
        <dbReference type="SAM" id="MobiDB-lite"/>
    </source>
</evidence>
<keyword evidence="3" id="KW-1185">Reference proteome</keyword>
<protein>
    <submittedName>
        <fullName evidence="2">Uncharacterized protein</fullName>
    </submittedName>
</protein>
<organism evidence="2 3">
    <name type="scientific">Pyrenophora seminiperda CCB06</name>
    <dbReference type="NCBI Taxonomy" id="1302712"/>
    <lineage>
        <taxon>Eukaryota</taxon>
        <taxon>Fungi</taxon>
        <taxon>Dikarya</taxon>
        <taxon>Ascomycota</taxon>
        <taxon>Pezizomycotina</taxon>
        <taxon>Dothideomycetes</taxon>
        <taxon>Pleosporomycetidae</taxon>
        <taxon>Pleosporales</taxon>
        <taxon>Pleosporineae</taxon>
        <taxon>Pleosporaceae</taxon>
        <taxon>Pyrenophora</taxon>
    </lineage>
</organism>
<sequence>MSHGIKIMIAFVPLHYAPGLEDIWETYFKDDILPKLEECDWIQEKSGWGWLECENKKFVAKILCNCGCNCGSREGTNYWGGVRFDPALQEPPKRDHATKSKNEPRITSERDKKTAFHASKSALQQ</sequence>
<dbReference type="AlphaFoldDB" id="A0A3M7M000"/>
<evidence type="ECO:0000313" key="2">
    <source>
        <dbReference type="EMBL" id="RMZ67744.1"/>
    </source>
</evidence>